<dbReference type="STRING" id="930146.SAMN05192533_11412"/>
<organism evidence="4 5">
    <name type="scientific">Mesobacillus persicus</name>
    <dbReference type="NCBI Taxonomy" id="930146"/>
    <lineage>
        <taxon>Bacteria</taxon>
        <taxon>Bacillati</taxon>
        <taxon>Bacillota</taxon>
        <taxon>Bacilli</taxon>
        <taxon>Bacillales</taxon>
        <taxon>Bacillaceae</taxon>
        <taxon>Mesobacillus</taxon>
    </lineage>
</organism>
<dbReference type="Gene3D" id="3.40.50.2000">
    <property type="entry name" value="Glycogen Phosphorylase B"/>
    <property type="match status" value="2"/>
</dbReference>
<proteinExistence type="predicted"/>
<dbReference type="Pfam" id="PF13439">
    <property type="entry name" value="Glyco_transf_4"/>
    <property type="match status" value="1"/>
</dbReference>
<feature type="domain" description="Glycosyltransferase subfamily 4-like N-terminal" evidence="3">
    <location>
        <begin position="48"/>
        <end position="216"/>
    </location>
</feature>
<dbReference type="Proteomes" id="UP000198553">
    <property type="component" value="Unassembled WGS sequence"/>
</dbReference>
<dbReference type="InterPro" id="IPR001296">
    <property type="entry name" value="Glyco_trans_1"/>
</dbReference>
<evidence type="ECO:0000313" key="5">
    <source>
        <dbReference type="Proteomes" id="UP000198553"/>
    </source>
</evidence>
<dbReference type="Pfam" id="PF00534">
    <property type="entry name" value="Glycos_transf_1"/>
    <property type="match status" value="1"/>
</dbReference>
<accession>A0A1H8GXS0</accession>
<dbReference type="EMBL" id="FOBW01000014">
    <property type="protein sequence ID" value="SEN48756.1"/>
    <property type="molecule type" value="Genomic_DNA"/>
</dbReference>
<protein>
    <submittedName>
        <fullName evidence="4">Glycosyltransferase involved in cell wall bisynthesis</fullName>
    </submittedName>
</protein>
<dbReference type="RefSeq" id="WP_090748664.1">
    <property type="nucleotide sequence ID" value="NZ_FOBW01000014.1"/>
</dbReference>
<evidence type="ECO:0000313" key="4">
    <source>
        <dbReference type="EMBL" id="SEN48756.1"/>
    </source>
</evidence>
<reference evidence="5" key="1">
    <citation type="submission" date="2016-10" db="EMBL/GenBank/DDBJ databases">
        <authorList>
            <person name="Varghese N."/>
            <person name="Submissions S."/>
        </authorList>
    </citation>
    <scope>NUCLEOTIDE SEQUENCE [LARGE SCALE GENOMIC DNA]</scope>
    <source>
        <strain evidence="5">B48,IBRC-M 10115,DSM 25386,CECT 8001</strain>
    </source>
</reference>
<keyword evidence="5" id="KW-1185">Reference proteome</keyword>
<dbReference type="PANTHER" id="PTHR46401">
    <property type="entry name" value="GLYCOSYLTRANSFERASE WBBK-RELATED"/>
    <property type="match status" value="1"/>
</dbReference>
<dbReference type="GO" id="GO:0009103">
    <property type="term" value="P:lipopolysaccharide biosynthetic process"/>
    <property type="evidence" value="ECO:0007669"/>
    <property type="project" value="TreeGrafter"/>
</dbReference>
<evidence type="ECO:0000259" key="3">
    <source>
        <dbReference type="Pfam" id="PF13439"/>
    </source>
</evidence>
<name>A0A1H8GXS0_9BACI</name>
<dbReference type="AlphaFoldDB" id="A0A1H8GXS0"/>
<dbReference type="OrthoDB" id="9768685at2"/>
<evidence type="ECO:0000256" key="1">
    <source>
        <dbReference type="ARBA" id="ARBA00022679"/>
    </source>
</evidence>
<sequence length="398" mass="45331">MRVLQINSVCGVGSTGRIATDIDKILKNEGNESYIAFGRGNAKFSDTTIKIGSKLDNYIHVAQTRFFDKHGFASKKATKDFINKVKELDPDVIHLHNIHGYYLNIEILFDYLKETEKPVVWTLHDCWPFTGHCSYFDYVSCDKWITECHSCPQTKSYPSSLIADNSKQNYYKKKELFNGVKHLTIVTPSNWLAEIVKKSFLGRYPVEVINNGIDLEVFKPTESDFRGKLNIKDKFIILGVAGAWEKRKGYEYFYGLSKELKEDEVIVMVGLTEQQTKELPDNVIGITKTDSVKELAEIYSAADVFVNPTLEDNFPTTNLEALACGTPVITFNTGGSIESINESCGIISEEKNVGDLFINIRKVKENGKNKYSCRSHAKEHFNKEDKFQKYLELYKKII</sequence>
<dbReference type="SUPFAM" id="SSF53756">
    <property type="entry name" value="UDP-Glycosyltransferase/glycogen phosphorylase"/>
    <property type="match status" value="1"/>
</dbReference>
<keyword evidence="1 4" id="KW-0808">Transferase</keyword>
<gene>
    <name evidence="4" type="ORF">SAMN05192533_11412</name>
</gene>
<feature type="domain" description="Glycosyl transferase family 1" evidence="2">
    <location>
        <begin position="224"/>
        <end position="379"/>
    </location>
</feature>
<evidence type="ECO:0000259" key="2">
    <source>
        <dbReference type="Pfam" id="PF00534"/>
    </source>
</evidence>
<dbReference type="GO" id="GO:0016757">
    <property type="term" value="F:glycosyltransferase activity"/>
    <property type="evidence" value="ECO:0007669"/>
    <property type="project" value="InterPro"/>
</dbReference>
<dbReference type="InterPro" id="IPR028098">
    <property type="entry name" value="Glyco_trans_4-like_N"/>
</dbReference>
<dbReference type="PANTHER" id="PTHR46401:SF2">
    <property type="entry name" value="GLYCOSYLTRANSFERASE WBBK-RELATED"/>
    <property type="match status" value="1"/>
</dbReference>